<dbReference type="Proteomes" id="UP000829364">
    <property type="component" value="Chromosome 1"/>
</dbReference>
<protein>
    <submittedName>
        <fullName evidence="3">Uncharacterized protein</fullName>
    </submittedName>
</protein>
<dbReference type="EMBL" id="CP086354">
    <property type="protein sequence ID" value="UNI13980.1"/>
    <property type="molecule type" value="Genomic_DNA"/>
</dbReference>
<name>A0A9Q8Q6J6_9HYPO</name>
<feature type="region of interest" description="Disordered" evidence="1">
    <location>
        <begin position="1"/>
        <end position="71"/>
    </location>
</feature>
<feature type="transmembrane region" description="Helical" evidence="2">
    <location>
        <begin position="78"/>
        <end position="99"/>
    </location>
</feature>
<evidence type="ECO:0000256" key="1">
    <source>
        <dbReference type="SAM" id="MobiDB-lite"/>
    </source>
</evidence>
<gene>
    <name evidence="3" type="ORF">JDV02_000666</name>
</gene>
<evidence type="ECO:0000256" key="2">
    <source>
        <dbReference type="SAM" id="Phobius"/>
    </source>
</evidence>
<dbReference type="KEGG" id="ptkz:JDV02_000666"/>
<evidence type="ECO:0000313" key="3">
    <source>
        <dbReference type="EMBL" id="UNI13980.1"/>
    </source>
</evidence>
<keyword evidence="2" id="KW-0812">Transmembrane</keyword>
<sequence length="112" mass="12293">MDGHDGRIATPTMYIRPHDLHAEKRPPLLSSADDDDDDDNDDQRIRSQGNDMQAKSRSTQGQPQNSIALTNKPMGRRIGLVIIVIVAVAHVRGPASWWAGVRVDAARLRSSG</sequence>
<dbReference type="GeneID" id="72062631"/>
<keyword evidence="2" id="KW-0472">Membrane</keyword>
<evidence type="ECO:0000313" key="4">
    <source>
        <dbReference type="Proteomes" id="UP000829364"/>
    </source>
</evidence>
<keyword evidence="2" id="KW-1133">Transmembrane helix</keyword>
<dbReference type="RefSeq" id="XP_047837461.1">
    <property type="nucleotide sequence ID" value="XM_047981501.1"/>
</dbReference>
<accession>A0A9Q8Q6J6</accession>
<feature type="compositionally biased region" description="Acidic residues" evidence="1">
    <location>
        <begin position="32"/>
        <end position="41"/>
    </location>
</feature>
<reference evidence="3" key="1">
    <citation type="submission" date="2021-11" db="EMBL/GenBank/DDBJ databases">
        <title>Purpureocillium_takamizusanense_genome.</title>
        <authorList>
            <person name="Nguyen N.-H."/>
        </authorList>
    </citation>
    <scope>NUCLEOTIDE SEQUENCE</scope>
    <source>
        <strain evidence="3">PT3</strain>
    </source>
</reference>
<organism evidence="3 4">
    <name type="scientific">Purpureocillium takamizusanense</name>
    <dbReference type="NCBI Taxonomy" id="2060973"/>
    <lineage>
        <taxon>Eukaryota</taxon>
        <taxon>Fungi</taxon>
        <taxon>Dikarya</taxon>
        <taxon>Ascomycota</taxon>
        <taxon>Pezizomycotina</taxon>
        <taxon>Sordariomycetes</taxon>
        <taxon>Hypocreomycetidae</taxon>
        <taxon>Hypocreales</taxon>
        <taxon>Ophiocordycipitaceae</taxon>
        <taxon>Purpureocillium</taxon>
    </lineage>
</organism>
<keyword evidence="4" id="KW-1185">Reference proteome</keyword>
<proteinExistence type="predicted"/>
<feature type="compositionally biased region" description="Basic and acidic residues" evidence="1">
    <location>
        <begin position="16"/>
        <end position="26"/>
    </location>
</feature>
<dbReference type="AlphaFoldDB" id="A0A9Q8Q6J6"/>
<feature type="compositionally biased region" description="Polar residues" evidence="1">
    <location>
        <begin position="46"/>
        <end position="69"/>
    </location>
</feature>